<feature type="binding site" evidence="9">
    <location>
        <begin position="850"/>
        <end position="857"/>
    </location>
    <ligand>
        <name>ATP</name>
        <dbReference type="ChEBI" id="CHEBI:30616"/>
    </ligand>
</feature>
<evidence type="ECO:0000256" key="11">
    <source>
        <dbReference type="SAM" id="Phobius"/>
    </source>
</evidence>
<evidence type="ECO:0000256" key="2">
    <source>
        <dbReference type="ARBA" id="ARBA00022475"/>
    </source>
</evidence>
<keyword evidence="7 11" id="KW-1133">Transmembrane helix</keyword>
<dbReference type="InterPro" id="IPR027417">
    <property type="entry name" value="P-loop_NTPase"/>
</dbReference>
<keyword evidence="2" id="KW-1003">Cell membrane</keyword>
<dbReference type="SMART" id="SM00382">
    <property type="entry name" value="AAA"/>
    <property type="match status" value="3"/>
</dbReference>
<evidence type="ECO:0000256" key="10">
    <source>
        <dbReference type="SAM" id="MobiDB-lite"/>
    </source>
</evidence>
<keyword evidence="4" id="KW-0677">Repeat</keyword>
<keyword evidence="5 9" id="KW-0547">Nucleotide-binding</keyword>
<evidence type="ECO:0000256" key="4">
    <source>
        <dbReference type="ARBA" id="ARBA00022737"/>
    </source>
</evidence>
<comment type="caution">
    <text evidence="13">The sequence shown here is derived from an EMBL/GenBank/DDBJ whole genome shotgun (WGS) entry which is preliminary data.</text>
</comment>
<dbReference type="GO" id="GO:0005886">
    <property type="term" value="C:plasma membrane"/>
    <property type="evidence" value="ECO:0007669"/>
    <property type="project" value="UniProtKB-SubCell"/>
</dbReference>
<feature type="binding site" evidence="9">
    <location>
        <begin position="1138"/>
        <end position="1145"/>
    </location>
    <ligand>
        <name>ATP</name>
        <dbReference type="ChEBI" id="CHEBI:30616"/>
    </ligand>
</feature>
<dbReference type="InterPro" id="IPR003593">
    <property type="entry name" value="AAA+_ATPase"/>
</dbReference>
<evidence type="ECO:0000256" key="9">
    <source>
        <dbReference type="PROSITE-ProRule" id="PRU00289"/>
    </source>
</evidence>
<comment type="subcellular location">
    <subcellularLocation>
        <location evidence="1">Cell membrane</location>
        <topology evidence="1">Multi-pass membrane protein</topology>
    </subcellularLocation>
</comment>
<feature type="region of interest" description="Disordered" evidence="10">
    <location>
        <begin position="738"/>
        <end position="758"/>
    </location>
</feature>
<feature type="compositionally biased region" description="Acidic residues" evidence="10">
    <location>
        <begin position="1338"/>
        <end position="1349"/>
    </location>
</feature>
<sequence>MSRMTFHRPARFMPPATPSDKVVLPVPPEVRQSQNNLMNMVLPLLTSLGIAGYMLAYGQRRLIALAILFAVVAVATTVGMRIQNKSNEKRATLRQRSRYRSLLSETRSRAREVASTQRMLAAWAHPAPDRLLPIAEAGRRVWERRQADPDFLKVRLGVGDAELSTPLQVGTRLDPMADYDWEALRAARKLVDRVGKVGGQPFVLDLATCGVLSILGPTDRRFGVARALLSQVAVLHAPDDVLIAVDGSGGREWNWTKWLPHTQEPERRGRAGVVPLVASGPEGIVDFLHGELERRGEAHSARRMQIGGDRNAAPKQQRLVVLFTSFDPKSEWGRSALLRSLLEAAGPQYGITLVFLGARESDEPARVDVRLRVETDGAVTLAGRTSLSVGAEAAGSVADRVERQLAELIARRLCPLTLNDEEDRRLARTVSFTETLLGPNGLEDDLTSRWVSHDSDRLLKVPIGTDGSGQLVVLDVKESAQGGSGPHGLIVGATGSGKSELLRTLVSGLALAHSPELLSFVMVDFKGGATFAQLTELPHVAGMITNLADDAALIERVQAALVGEQQRRQEMLRDAGNLDSIREYHLRRAAGSTNTDGSPLEPMPYLMIIIDEFAELLSSVPEFVDLFVQIGRVGRSLGMHLLLATQKLEEGRLRGLDSHLSYRICLRTFSAQESRIVIGTQDAYRLPPIPGSAYLKVDERIYQRLRVAHVSAPYVSPEERANLPGGPTDPVLFDLREGPPVEDGSEEEDGISPMAGPGERTQLNVMVERLRNAAQPTRQVWLPPLPPAVSLDLLIGPTAADPLRGYHATMWQLHGSLKSAIGVIDLPVQQLQQPLIVDFAGPHGHLAMVGAPRSGRSTALRTMMMTMMLTHTPDEVQFYAVDFGGESLHSFAVAPHVGGVAGRLDPDRVRRLIADVGSVIGHRERLFRELGIDSIAEFRSRRDAGRLPEGTRAADIFLLVDNWGSLRSEIDELEPVVTEIAVRGLGVGVHVVLTTNRWMEFRPALRDAIGTRMEFAINDPSDSDIARRMQKVMPKNAPGRALIPPGAFAHIVLPRLDGQDNDEGLRAAQDEALQRITAAWPGPGAPAVRMLPDRIMVSELPQLADRSPDAVPLGIGEPELDTVTLDLTGTDAHLLIAGDTASGKTELLRTWMRGLARERSAWEVRIVLVDYRRSLLGVVPEDHLGAYAADSNAARVYAEQVAEKLRERMPPPDVTPRQLKNRDWWEGPDIYVVVDDYDLMGGGGPTQSPLGPLMEFIPHARDVGLHLVLARRVAGMSRATMTDQLLNRIRELGCIGIVLSGDPREGYIIGTERAMSRPAGRGVLIRRGQPRALFQAALEDEDEYDDGGDEVYASSAREESPV</sequence>
<evidence type="ECO:0000256" key="1">
    <source>
        <dbReference type="ARBA" id="ARBA00004651"/>
    </source>
</evidence>
<evidence type="ECO:0000256" key="6">
    <source>
        <dbReference type="ARBA" id="ARBA00022840"/>
    </source>
</evidence>
<dbReference type="PROSITE" id="PS50901">
    <property type="entry name" value="FTSK"/>
    <property type="match status" value="3"/>
</dbReference>
<evidence type="ECO:0000256" key="8">
    <source>
        <dbReference type="ARBA" id="ARBA00023136"/>
    </source>
</evidence>
<dbReference type="Pfam" id="PF01580">
    <property type="entry name" value="FtsK_SpoIIIE"/>
    <property type="match status" value="3"/>
</dbReference>
<dbReference type="PANTHER" id="PTHR22683">
    <property type="entry name" value="SPORULATION PROTEIN RELATED"/>
    <property type="match status" value="1"/>
</dbReference>
<evidence type="ECO:0000259" key="12">
    <source>
        <dbReference type="PROSITE" id="PS50901"/>
    </source>
</evidence>
<dbReference type="EMBL" id="BOPF01000016">
    <property type="protein sequence ID" value="GIJ47633.1"/>
    <property type="molecule type" value="Genomic_DNA"/>
</dbReference>
<dbReference type="InterPro" id="IPR023836">
    <property type="entry name" value="EccCa-like_Actinobacteria"/>
</dbReference>
<dbReference type="SUPFAM" id="SSF52540">
    <property type="entry name" value="P-loop containing nucleoside triphosphate hydrolases"/>
    <property type="match status" value="3"/>
</dbReference>
<dbReference type="InterPro" id="IPR023837">
    <property type="entry name" value="EccCb-like_Actinobacteria"/>
</dbReference>
<dbReference type="Gene3D" id="3.40.50.300">
    <property type="entry name" value="P-loop containing nucleotide triphosphate hydrolases"/>
    <property type="match status" value="4"/>
</dbReference>
<keyword evidence="8 11" id="KW-0472">Membrane</keyword>
<evidence type="ECO:0000256" key="3">
    <source>
        <dbReference type="ARBA" id="ARBA00022692"/>
    </source>
</evidence>
<name>A0A8J3YPV8_9ACTN</name>
<proteinExistence type="predicted"/>
<dbReference type="Proteomes" id="UP000619260">
    <property type="component" value="Unassembled WGS sequence"/>
</dbReference>
<dbReference type="PANTHER" id="PTHR22683:SF1">
    <property type="entry name" value="TYPE VII SECRETION SYSTEM PROTEIN ESSC"/>
    <property type="match status" value="1"/>
</dbReference>
<dbReference type="NCBIfam" id="TIGR03924">
    <property type="entry name" value="T7SS_EccC_a"/>
    <property type="match status" value="1"/>
</dbReference>
<keyword evidence="14" id="KW-1185">Reference proteome</keyword>
<dbReference type="GO" id="GO:0005524">
    <property type="term" value="F:ATP binding"/>
    <property type="evidence" value="ECO:0007669"/>
    <property type="project" value="UniProtKB-UniRule"/>
</dbReference>
<protein>
    <submittedName>
        <fullName evidence="13">Type VII secretion protein EccC</fullName>
    </submittedName>
</protein>
<keyword evidence="6 9" id="KW-0067">ATP-binding</keyword>
<dbReference type="InterPro" id="IPR050206">
    <property type="entry name" value="FtsK/SpoIIIE/SftA"/>
</dbReference>
<keyword evidence="3 11" id="KW-0812">Transmembrane</keyword>
<dbReference type="NCBIfam" id="TIGR03925">
    <property type="entry name" value="T7SS_EccC_b"/>
    <property type="match status" value="1"/>
</dbReference>
<feature type="domain" description="FtsK" evidence="12">
    <location>
        <begin position="1120"/>
        <end position="1304"/>
    </location>
</feature>
<dbReference type="InterPro" id="IPR002543">
    <property type="entry name" value="FtsK_dom"/>
</dbReference>
<evidence type="ECO:0000313" key="13">
    <source>
        <dbReference type="EMBL" id="GIJ47633.1"/>
    </source>
</evidence>
<evidence type="ECO:0000256" key="7">
    <source>
        <dbReference type="ARBA" id="ARBA00022989"/>
    </source>
</evidence>
<reference evidence="13" key="1">
    <citation type="submission" date="2021-01" db="EMBL/GenBank/DDBJ databases">
        <title>Whole genome shotgun sequence of Virgisporangium aliadipatigenens NBRC 105644.</title>
        <authorList>
            <person name="Komaki H."/>
            <person name="Tamura T."/>
        </authorList>
    </citation>
    <scope>NUCLEOTIDE SEQUENCE</scope>
    <source>
        <strain evidence="13">NBRC 105644</strain>
    </source>
</reference>
<gene>
    <name evidence="13" type="ORF">Val02_45190</name>
</gene>
<feature type="binding site" evidence="9">
    <location>
        <begin position="492"/>
        <end position="499"/>
    </location>
    <ligand>
        <name>ATP</name>
        <dbReference type="ChEBI" id="CHEBI:30616"/>
    </ligand>
</feature>
<feature type="region of interest" description="Disordered" evidence="10">
    <location>
        <begin position="1337"/>
        <end position="1362"/>
    </location>
</feature>
<dbReference type="GO" id="GO:0003677">
    <property type="term" value="F:DNA binding"/>
    <property type="evidence" value="ECO:0007669"/>
    <property type="project" value="InterPro"/>
</dbReference>
<feature type="domain" description="FtsK" evidence="12">
    <location>
        <begin position="832"/>
        <end position="1024"/>
    </location>
</feature>
<evidence type="ECO:0000313" key="14">
    <source>
        <dbReference type="Proteomes" id="UP000619260"/>
    </source>
</evidence>
<accession>A0A8J3YPV8</accession>
<feature type="transmembrane region" description="Helical" evidence="11">
    <location>
        <begin position="62"/>
        <end position="82"/>
    </location>
</feature>
<evidence type="ECO:0000256" key="5">
    <source>
        <dbReference type="ARBA" id="ARBA00022741"/>
    </source>
</evidence>
<feature type="domain" description="FtsK" evidence="12">
    <location>
        <begin position="469"/>
        <end position="675"/>
    </location>
</feature>
<organism evidence="13 14">
    <name type="scientific">Virgisporangium aliadipatigenens</name>
    <dbReference type="NCBI Taxonomy" id="741659"/>
    <lineage>
        <taxon>Bacteria</taxon>
        <taxon>Bacillati</taxon>
        <taxon>Actinomycetota</taxon>
        <taxon>Actinomycetes</taxon>
        <taxon>Micromonosporales</taxon>
        <taxon>Micromonosporaceae</taxon>
        <taxon>Virgisporangium</taxon>
    </lineage>
</organism>